<feature type="region of interest" description="Disordered" evidence="1">
    <location>
        <begin position="146"/>
        <end position="168"/>
    </location>
</feature>
<feature type="domain" description="Tetracyclin repressor-like C-terminal" evidence="2">
    <location>
        <begin position="8"/>
        <end position="114"/>
    </location>
</feature>
<protein>
    <recommendedName>
        <fullName evidence="2">Tetracyclin repressor-like C-terminal domain-containing protein</fullName>
    </recommendedName>
</protein>
<dbReference type="InterPro" id="IPR036271">
    <property type="entry name" value="Tet_transcr_reg_TetR-rel_C_sf"/>
</dbReference>
<proteinExistence type="predicted"/>
<dbReference type="Pfam" id="PF17920">
    <property type="entry name" value="TetR_C_16"/>
    <property type="match status" value="1"/>
</dbReference>
<dbReference type="Gene3D" id="1.10.357.10">
    <property type="entry name" value="Tetracycline Repressor, domain 2"/>
    <property type="match status" value="1"/>
</dbReference>
<reference evidence="3 4" key="1">
    <citation type="submission" date="2019-09" db="EMBL/GenBank/DDBJ databases">
        <title>Nocardioides panacisoli sp. nov., isolated from the soil of a ginseng field.</title>
        <authorList>
            <person name="Cho C."/>
        </authorList>
    </citation>
    <scope>NUCLEOTIDE SEQUENCE [LARGE SCALE GENOMIC DNA]</scope>
    <source>
        <strain evidence="3 4">BN130099</strain>
    </source>
</reference>
<dbReference type="SUPFAM" id="SSF48498">
    <property type="entry name" value="Tetracyclin repressor-like, C-terminal domain"/>
    <property type="match status" value="1"/>
</dbReference>
<evidence type="ECO:0000259" key="2">
    <source>
        <dbReference type="Pfam" id="PF17920"/>
    </source>
</evidence>
<dbReference type="RefSeq" id="WP_149729974.1">
    <property type="nucleotide sequence ID" value="NZ_VUJV01000007.1"/>
</dbReference>
<evidence type="ECO:0000313" key="3">
    <source>
        <dbReference type="EMBL" id="KAA1416433.1"/>
    </source>
</evidence>
<dbReference type="InterPro" id="IPR041678">
    <property type="entry name" value="TetR_C_16"/>
</dbReference>
<comment type="caution">
    <text evidence="3">The sequence shown here is derived from an EMBL/GenBank/DDBJ whole genome shotgun (WGS) entry which is preliminary data.</text>
</comment>
<dbReference type="EMBL" id="VUJV01000007">
    <property type="protein sequence ID" value="KAA1416433.1"/>
    <property type="molecule type" value="Genomic_DNA"/>
</dbReference>
<dbReference type="AlphaFoldDB" id="A0A5B1L6X8"/>
<accession>A0A5B1L6X8</accession>
<dbReference type="Proteomes" id="UP000325003">
    <property type="component" value="Unassembled WGS sequence"/>
</dbReference>
<evidence type="ECO:0000256" key="1">
    <source>
        <dbReference type="SAM" id="MobiDB-lite"/>
    </source>
</evidence>
<organism evidence="3 4">
    <name type="scientific">Nocardioides humilatus</name>
    <dbReference type="NCBI Taxonomy" id="2607660"/>
    <lineage>
        <taxon>Bacteria</taxon>
        <taxon>Bacillati</taxon>
        <taxon>Actinomycetota</taxon>
        <taxon>Actinomycetes</taxon>
        <taxon>Propionibacteriales</taxon>
        <taxon>Nocardioidaceae</taxon>
        <taxon>Nocardioides</taxon>
    </lineage>
</organism>
<sequence length="168" mass="18877">MRSLDPTEDLAIQLVRRFLLLCEHPRTSRRMLRVIERSPRAGDELPRLLRWLNRALTMGRMSRGTRPISTMKWELVAGQLFAIGTARYLVKLEPIASASVDDIVAVAAPAVLAVLLGPDEVFTSLIVEEETEEDFSDLEDFLEIDEVIEPDPPPRRPPAGGSALRRVH</sequence>
<evidence type="ECO:0000313" key="4">
    <source>
        <dbReference type="Proteomes" id="UP000325003"/>
    </source>
</evidence>
<reference evidence="3 4" key="2">
    <citation type="submission" date="2019-09" db="EMBL/GenBank/DDBJ databases">
        <authorList>
            <person name="Jin C."/>
        </authorList>
    </citation>
    <scope>NUCLEOTIDE SEQUENCE [LARGE SCALE GENOMIC DNA]</scope>
    <source>
        <strain evidence="3 4">BN130099</strain>
    </source>
</reference>
<name>A0A5B1L6X8_9ACTN</name>
<keyword evidence="4" id="KW-1185">Reference proteome</keyword>
<gene>
    <name evidence="3" type="ORF">F0U44_19160</name>
</gene>